<sequence length="224" mass="25656">MKIWMSSSSSTHHIYMCNMFILLCILQIIIKGPALCFGNIILVVNLVLRSNAHCGRDEDKILRVGEELERETLLLQGGSRFYQLENLRPHTWYEVKISYPASVPAIFSIQLLKSKLLVNSNRRLLNTEKLIFKSYGDEDKHNILLVTVEPEGFPAIPHVQEREFIIFNIVCDELLLGIPHKAWWVVALALLCLCIAFVIPSFLPPYLLPKNQVSRSTQHVSKTF</sequence>
<protein>
    <submittedName>
        <fullName evidence="2">Uncharacterized protein</fullName>
    </submittedName>
</protein>
<gene>
    <name evidence="2" type="ORF">Ahy_A07g033288</name>
</gene>
<keyword evidence="1" id="KW-0472">Membrane</keyword>
<dbReference type="PANTHER" id="PTHR35465:SF1">
    <property type="entry name" value="PHOSPHATIDYLINOSITOL-GLYCAN BIOSYNTHESIS CLASS X PROTEIN"/>
    <property type="match status" value="1"/>
</dbReference>
<keyword evidence="1" id="KW-0812">Transmembrane</keyword>
<dbReference type="EMBL" id="SDMP01000007">
    <property type="protein sequence ID" value="RYR47355.1"/>
    <property type="molecule type" value="Genomic_DNA"/>
</dbReference>
<feature type="transmembrane region" description="Helical" evidence="1">
    <location>
        <begin position="182"/>
        <end position="208"/>
    </location>
</feature>
<accession>A0A445C8S0</accession>
<dbReference type="EMBL" id="SDMP01000007">
    <property type="protein sequence ID" value="RYR47356.1"/>
    <property type="molecule type" value="Genomic_DNA"/>
</dbReference>
<proteinExistence type="predicted"/>
<name>A0A445C8S0_ARAHY</name>
<comment type="caution">
    <text evidence="2">The sequence shown here is derived from an EMBL/GenBank/DDBJ whole genome shotgun (WGS) entry which is preliminary data.</text>
</comment>
<dbReference type="PANTHER" id="PTHR35465">
    <property type="entry name" value="CAVEOLIN-1 PROTEIN"/>
    <property type="match status" value="1"/>
</dbReference>
<keyword evidence="3" id="KW-1185">Reference proteome</keyword>
<keyword evidence="1" id="KW-1133">Transmembrane helix</keyword>
<reference evidence="2 3" key="1">
    <citation type="submission" date="2019-01" db="EMBL/GenBank/DDBJ databases">
        <title>Sequencing of cultivated peanut Arachis hypogaea provides insights into genome evolution and oil improvement.</title>
        <authorList>
            <person name="Chen X."/>
        </authorList>
    </citation>
    <scope>NUCLEOTIDE SEQUENCE [LARGE SCALE GENOMIC DNA]</scope>
    <source>
        <strain evidence="3">cv. Fuhuasheng</strain>
        <strain evidence="2">GDAAS-fuhuasheng2018</strain>
        <tissue evidence="2">Leaves</tissue>
    </source>
</reference>
<dbReference type="AlphaFoldDB" id="A0A445C8S0"/>
<organism evidence="2 3">
    <name type="scientific">Arachis hypogaea</name>
    <name type="common">Peanut</name>
    <dbReference type="NCBI Taxonomy" id="3818"/>
    <lineage>
        <taxon>Eukaryota</taxon>
        <taxon>Viridiplantae</taxon>
        <taxon>Streptophyta</taxon>
        <taxon>Embryophyta</taxon>
        <taxon>Tracheophyta</taxon>
        <taxon>Spermatophyta</taxon>
        <taxon>Magnoliopsida</taxon>
        <taxon>eudicotyledons</taxon>
        <taxon>Gunneridae</taxon>
        <taxon>Pentapetalae</taxon>
        <taxon>rosids</taxon>
        <taxon>fabids</taxon>
        <taxon>Fabales</taxon>
        <taxon>Fabaceae</taxon>
        <taxon>Papilionoideae</taxon>
        <taxon>50 kb inversion clade</taxon>
        <taxon>dalbergioids sensu lato</taxon>
        <taxon>Dalbergieae</taxon>
        <taxon>Pterocarpus clade</taxon>
        <taxon>Arachis</taxon>
    </lineage>
</organism>
<dbReference type="Proteomes" id="UP000289738">
    <property type="component" value="Chromosome A07"/>
</dbReference>
<evidence type="ECO:0000313" key="2">
    <source>
        <dbReference type="EMBL" id="RYR47356.1"/>
    </source>
</evidence>
<dbReference type="Pfam" id="PF10333">
    <property type="entry name" value="Pga1"/>
    <property type="match status" value="1"/>
</dbReference>
<evidence type="ECO:0000313" key="3">
    <source>
        <dbReference type="Proteomes" id="UP000289738"/>
    </source>
</evidence>
<dbReference type="InterPro" id="IPR019433">
    <property type="entry name" value="GPI_ManTrfase_II_coact_Pga1"/>
</dbReference>
<evidence type="ECO:0000256" key="1">
    <source>
        <dbReference type="SAM" id="Phobius"/>
    </source>
</evidence>